<sequence>MLAASERGSLILSSPAWPAFPARSAAFPSVKFPRRARNARLVAGAGPTAANYVFAFVFPLSLLVVTTVVSVRIGNKLDQKYLEELMINQAIEEADLDEDPENLTEETPVAERSRNRPKRRV</sequence>
<evidence type="ECO:0000313" key="1">
    <source>
        <dbReference type="EMBL" id="KAI4382970.1"/>
    </source>
</evidence>
<name>A0ACB9RW90_9MYRT</name>
<proteinExistence type="predicted"/>
<reference evidence="2" key="1">
    <citation type="journal article" date="2023" name="Front. Plant Sci.">
        <title>Chromosomal-level genome assembly of Melastoma candidum provides insights into trichome evolution.</title>
        <authorList>
            <person name="Zhong Y."/>
            <person name="Wu W."/>
            <person name="Sun C."/>
            <person name="Zou P."/>
            <person name="Liu Y."/>
            <person name="Dai S."/>
            <person name="Zhou R."/>
        </authorList>
    </citation>
    <scope>NUCLEOTIDE SEQUENCE [LARGE SCALE GENOMIC DNA]</scope>
</reference>
<keyword evidence="2" id="KW-1185">Reference proteome</keyword>
<protein>
    <submittedName>
        <fullName evidence="1">Uncharacterized protein</fullName>
    </submittedName>
</protein>
<comment type="caution">
    <text evidence="1">The sequence shown here is derived from an EMBL/GenBank/DDBJ whole genome shotgun (WGS) entry which is preliminary data.</text>
</comment>
<evidence type="ECO:0000313" key="2">
    <source>
        <dbReference type="Proteomes" id="UP001057402"/>
    </source>
</evidence>
<organism evidence="1 2">
    <name type="scientific">Melastoma candidum</name>
    <dbReference type="NCBI Taxonomy" id="119954"/>
    <lineage>
        <taxon>Eukaryota</taxon>
        <taxon>Viridiplantae</taxon>
        <taxon>Streptophyta</taxon>
        <taxon>Embryophyta</taxon>
        <taxon>Tracheophyta</taxon>
        <taxon>Spermatophyta</taxon>
        <taxon>Magnoliopsida</taxon>
        <taxon>eudicotyledons</taxon>
        <taxon>Gunneridae</taxon>
        <taxon>Pentapetalae</taxon>
        <taxon>rosids</taxon>
        <taxon>malvids</taxon>
        <taxon>Myrtales</taxon>
        <taxon>Melastomataceae</taxon>
        <taxon>Melastomatoideae</taxon>
        <taxon>Melastomateae</taxon>
        <taxon>Melastoma</taxon>
    </lineage>
</organism>
<accession>A0ACB9RW90</accession>
<gene>
    <name evidence="1" type="ORF">MLD38_008858</name>
</gene>
<dbReference type="EMBL" id="CM042882">
    <property type="protein sequence ID" value="KAI4382970.1"/>
    <property type="molecule type" value="Genomic_DNA"/>
</dbReference>
<dbReference type="Proteomes" id="UP001057402">
    <property type="component" value="Chromosome 3"/>
</dbReference>